<reference evidence="1" key="2">
    <citation type="submission" date="2022-09" db="EMBL/GenBank/DDBJ databases">
        <authorList>
            <person name="Sun Q."/>
            <person name="Ohkuma M."/>
        </authorList>
    </citation>
    <scope>NUCLEOTIDE SEQUENCE</scope>
    <source>
        <strain evidence="1">JCM 13583</strain>
    </source>
</reference>
<dbReference type="AlphaFoldDB" id="A0AA37BR11"/>
<comment type="caution">
    <text evidence="1">The sequence shown here is derived from an EMBL/GenBank/DDBJ whole genome shotgun (WGS) entry which is preliminary data.</text>
</comment>
<proteinExistence type="predicted"/>
<evidence type="ECO:0000313" key="1">
    <source>
        <dbReference type="EMBL" id="GGM72624.1"/>
    </source>
</evidence>
<sequence length="62" mass="7323">MPFRIDVQRNGVVRCEKCGRTVPNDRAIFIRTCCNNKPKAFCSMQCYRVWASAWLRRQEQIA</sequence>
<evidence type="ECO:0000313" key="2">
    <source>
        <dbReference type="Proteomes" id="UP000632195"/>
    </source>
</evidence>
<reference evidence="1" key="1">
    <citation type="journal article" date="2014" name="Int. J. Syst. Evol. Microbiol.">
        <title>Complete genome sequence of Corynebacterium casei LMG S-19264T (=DSM 44701T), isolated from a smear-ripened cheese.</title>
        <authorList>
            <consortium name="US DOE Joint Genome Institute (JGI-PGF)"/>
            <person name="Walter F."/>
            <person name="Albersmeier A."/>
            <person name="Kalinowski J."/>
            <person name="Ruckert C."/>
        </authorList>
    </citation>
    <scope>NUCLEOTIDE SEQUENCE</scope>
    <source>
        <strain evidence="1">JCM 13583</strain>
    </source>
</reference>
<dbReference type="RefSeq" id="WP_075056301.1">
    <property type="nucleotide sequence ID" value="NZ_BMNY01000001.1"/>
</dbReference>
<name>A0AA37BR11_9ARCH</name>
<gene>
    <name evidence="1" type="ORF">GCM10007108_08440</name>
</gene>
<keyword evidence="2" id="KW-1185">Reference proteome</keyword>
<organism evidence="1 2">
    <name type="scientific">Thermogymnomonas acidicola</name>
    <dbReference type="NCBI Taxonomy" id="399579"/>
    <lineage>
        <taxon>Archaea</taxon>
        <taxon>Methanobacteriati</taxon>
        <taxon>Thermoplasmatota</taxon>
        <taxon>Thermoplasmata</taxon>
        <taxon>Thermoplasmatales</taxon>
        <taxon>Thermogymnomonas</taxon>
    </lineage>
</organism>
<accession>A0AA37BR11</accession>
<dbReference type="EMBL" id="BMNY01000001">
    <property type="protein sequence ID" value="GGM72624.1"/>
    <property type="molecule type" value="Genomic_DNA"/>
</dbReference>
<protein>
    <submittedName>
        <fullName evidence="1">Uncharacterized protein</fullName>
    </submittedName>
</protein>
<dbReference type="Proteomes" id="UP000632195">
    <property type="component" value="Unassembled WGS sequence"/>
</dbReference>